<evidence type="ECO:0000313" key="8">
    <source>
        <dbReference type="EMBL" id="TCP00379.1"/>
    </source>
</evidence>
<organism evidence="8 9">
    <name type="scientific">Rubrivivax gelatinosus</name>
    <name type="common">Rhodocyclus gelatinosus</name>
    <name type="synonym">Rhodopseudomonas gelatinosa</name>
    <dbReference type="NCBI Taxonomy" id="28068"/>
    <lineage>
        <taxon>Bacteria</taxon>
        <taxon>Pseudomonadati</taxon>
        <taxon>Pseudomonadota</taxon>
        <taxon>Betaproteobacteria</taxon>
        <taxon>Burkholderiales</taxon>
        <taxon>Sphaerotilaceae</taxon>
        <taxon>Rubrivivax</taxon>
    </lineage>
</organism>
<reference evidence="8 9" key="1">
    <citation type="submission" date="2019-03" db="EMBL/GenBank/DDBJ databases">
        <title>Genomic Encyclopedia of Type Strains, Phase IV (KMG-IV): sequencing the most valuable type-strain genomes for metagenomic binning, comparative biology and taxonomic classification.</title>
        <authorList>
            <person name="Goeker M."/>
        </authorList>
    </citation>
    <scope>NUCLEOTIDE SEQUENCE [LARGE SCALE GENOMIC DNA]</scope>
    <source>
        <strain evidence="8 9">DSM 1709</strain>
    </source>
</reference>
<keyword evidence="6" id="KW-0812">Transmembrane</keyword>
<dbReference type="Gene3D" id="2.40.10.350">
    <property type="entry name" value="Rod shape-determining protein MreC, domain 2"/>
    <property type="match status" value="1"/>
</dbReference>
<dbReference type="PIRSF" id="PIRSF038471">
    <property type="entry name" value="MreC"/>
    <property type="match status" value="1"/>
</dbReference>
<accession>A0A4R2M054</accession>
<keyword evidence="6" id="KW-1133">Transmembrane helix</keyword>
<dbReference type="GeneID" id="99682939"/>
<dbReference type="PANTHER" id="PTHR34138">
    <property type="entry name" value="CELL SHAPE-DETERMINING PROTEIN MREC"/>
    <property type="match status" value="1"/>
</dbReference>
<evidence type="ECO:0000256" key="3">
    <source>
        <dbReference type="ARBA" id="ARBA00022960"/>
    </source>
</evidence>
<dbReference type="Gene3D" id="2.40.10.340">
    <property type="entry name" value="Rod shape-determining protein MreC, domain 1"/>
    <property type="match status" value="1"/>
</dbReference>
<dbReference type="Proteomes" id="UP000295106">
    <property type="component" value="Unassembled WGS sequence"/>
</dbReference>
<keyword evidence="3 5" id="KW-0133">Cell shape</keyword>
<protein>
    <recommendedName>
        <fullName evidence="2 5">Cell shape-determining protein MreC</fullName>
    </recommendedName>
    <alternativeName>
        <fullName evidence="4 5">Cell shape protein MreC</fullName>
    </alternativeName>
</protein>
<evidence type="ECO:0000256" key="2">
    <source>
        <dbReference type="ARBA" id="ARBA00013855"/>
    </source>
</evidence>
<dbReference type="Pfam" id="PF04085">
    <property type="entry name" value="MreC"/>
    <property type="match status" value="1"/>
</dbReference>
<dbReference type="EMBL" id="SLXD01000013">
    <property type="protein sequence ID" value="TCP00379.1"/>
    <property type="molecule type" value="Genomic_DNA"/>
</dbReference>
<comment type="similarity">
    <text evidence="1 5">Belongs to the MreC family.</text>
</comment>
<feature type="transmembrane region" description="Helical" evidence="6">
    <location>
        <begin position="20"/>
        <end position="39"/>
    </location>
</feature>
<name>A0A4R2M054_RUBGE</name>
<evidence type="ECO:0000256" key="1">
    <source>
        <dbReference type="ARBA" id="ARBA00009369"/>
    </source>
</evidence>
<proteinExistence type="inferred from homology"/>
<evidence type="ECO:0000256" key="5">
    <source>
        <dbReference type="PIRNR" id="PIRNR038471"/>
    </source>
</evidence>
<dbReference type="NCBIfam" id="TIGR00219">
    <property type="entry name" value="mreC"/>
    <property type="match status" value="1"/>
</dbReference>
<dbReference type="InterPro" id="IPR055342">
    <property type="entry name" value="MreC_beta-barrel_core"/>
</dbReference>
<comment type="caution">
    <text evidence="8">The sequence shown here is derived from an EMBL/GenBank/DDBJ whole genome shotgun (WGS) entry which is preliminary data.</text>
</comment>
<evidence type="ECO:0000256" key="6">
    <source>
        <dbReference type="SAM" id="Phobius"/>
    </source>
</evidence>
<dbReference type="GO" id="GO:0008360">
    <property type="term" value="P:regulation of cell shape"/>
    <property type="evidence" value="ECO:0007669"/>
    <property type="project" value="UniProtKB-KW"/>
</dbReference>
<evidence type="ECO:0000313" key="9">
    <source>
        <dbReference type="Proteomes" id="UP000295106"/>
    </source>
</evidence>
<dbReference type="InterPro" id="IPR042177">
    <property type="entry name" value="Cell/Rod_1"/>
</dbReference>
<dbReference type="InterPro" id="IPR007221">
    <property type="entry name" value="MreC"/>
</dbReference>
<feature type="domain" description="Rod shape-determining protein MreC beta-barrel core" evidence="7">
    <location>
        <begin position="132"/>
        <end position="276"/>
    </location>
</feature>
<comment type="function">
    <text evidence="5">Involved in formation and maintenance of cell shape.</text>
</comment>
<sequence>MPLGTLDRTPPPFFRQGTSALTKLVFFAALAFFLMVADARLRIAGPLREAVAIVLLPLQRALAVPVDLVFGGADYLRGLEAARASEQDALRQLAQSADKLARAGALAAENAQLRALLELKPALAVRSQAAEVLYEAADPYSRKIFIDRGQTQGVVAGSPVVNQDGVLGQVTRVFALTSEVTLLVDKDAAIPVLNMRTQQRGAAFGVAGGMELRFTSANDDVRAGDELQTSGVDGVYPPGLPVARVVSVERRSESGFARIALAPTARSDGVRHVLVLEPLAALLPPRPEPVPVAPEIARRKGSGRR</sequence>
<evidence type="ECO:0000256" key="4">
    <source>
        <dbReference type="ARBA" id="ARBA00032089"/>
    </source>
</evidence>
<keyword evidence="6" id="KW-0472">Membrane</keyword>
<gene>
    <name evidence="8" type="ORF">EV684_11310</name>
</gene>
<dbReference type="InterPro" id="IPR042175">
    <property type="entry name" value="Cell/Rod_MreC_2"/>
</dbReference>
<dbReference type="PANTHER" id="PTHR34138:SF1">
    <property type="entry name" value="CELL SHAPE-DETERMINING PROTEIN MREC"/>
    <property type="match status" value="1"/>
</dbReference>
<dbReference type="OrthoDB" id="9808025at2"/>
<dbReference type="GO" id="GO:0005886">
    <property type="term" value="C:plasma membrane"/>
    <property type="evidence" value="ECO:0007669"/>
    <property type="project" value="TreeGrafter"/>
</dbReference>
<dbReference type="RefSeq" id="WP_132648810.1">
    <property type="nucleotide sequence ID" value="NZ_CP181386.1"/>
</dbReference>
<dbReference type="AlphaFoldDB" id="A0A4R2M054"/>
<evidence type="ECO:0000259" key="7">
    <source>
        <dbReference type="Pfam" id="PF04085"/>
    </source>
</evidence>